<dbReference type="GO" id="GO:0070813">
    <property type="term" value="P:hydrogen sulfide metabolic process"/>
    <property type="evidence" value="ECO:0007669"/>
    <property type="project" value="TreeGrafter"/>
</dbReference>
<dbReference type="InterPro" id="IPR051682">
    <property type="entry name" value="Mito_Persulfide_Diox"/>
</dbReference>
<dbReference type="PROSITE" id="PS50206">
    <property type="entry name" value="RHODANESE_3"/>
    <property type="match status" value="1"/>
</dbReference>
<dbReference type="InterPro" id="IPR001279">
    <property type="entry name" value="Metallo-B-lactamas"/>
</dbReference>
<dbReference type="CDD" id="cd07724">
    <property type="entry name" value="POD-like_MBL-fold"/>
    <property type="match status" value="1"/>
</dbReference>
<dbReference type="GO" id="GO:0006749">
    <property type="term" value="P:glutathione metabolic process"/>
    <property type="evidence" value="ECO:0007669"/>
    <property type="project" value="InterPro"/>
</dbReference>
<dbReference type="InterPro" id="IPR036866">
    <property type="entry name" value="RibonucZ/Hydroxyglut_hydro"/>
</dbReference>
<evidence type="ECO:0000259" key="3">
    <source>
        <dbReference type="PROSITE" id="PS50206"/>
    </source>
</evidence>
<evidence type="ECO:0000313" key="5">
    <source>
        <dbReference type="Proteomes" id="UP000011513"/>
    </source>
</evidence>
<dbReference type="SUPFAM" id="SSF56281">
    <property type="entry name" value="Metallo-hydrolase/oxidoreductase"/>
    <property type="match status" value="1"/>
</dbReference>
<feature type="region of interest" description="Disordered" evidence="2">
    <location>
        <begin position="357"/>
        <end position="377"/>
    </location>
</feature>
<dbReference type="InterPro" id="IPR036873">
    <property type="entry name" value="Rhodanese-like_dom_sf"/>
</dbReference>
<dbReference type="Pfam" id="PF00581">
    <property type="entry name" value="Rhodanese"/>
    <property type="match status" value="1"/>
</dbReference>
<name>M0CZK2_HALPD</name>
<dbReference type="AlphaFoldDB" id="M0CZK2"/>
<dbReference type="InterPro" id="IPR044528">
    <property type="entry name" value="POD-like_MBL-fold"/>
</dbReference>
<accession>M0CZK2</accession>
<feature type="region of interest" description="Disordered" evidence="2">
    <location>
        <begin position="1"/>
        <end position="20"/>
    </location>
</feature>
<dbReference type="eggNOG" id="arCOG00517">
    <property type="taxonomic scope" value="Archaea"/>
</dbReference>
<dbReference type="EMBL" id="AOIV01000036">
    <property type="protein sequence ID" value="ELZ28645.1"/>
    <property type="molecule type" value="Genomic_DNA"/>
</dbReference>
<protein>
    <submittedName>
        <fullName evidence="4">Beta-lactamase domain-containing protein</fullName>
    </submittedName>
</protein>
<dbReference type="GO" id="GO:0050313">
    <property type="term" value="F:sulfur dioxygenase activity"/>
    <property type="evidence" value="ECO:0007669"/>
    <property type="project" value="InterPro"/>
</dbReference>
<dbReference type="GO" id="GO:0046872">
    <property type="term" value="F:metal ion binding"/>
    <property type="evidence" value="ECO:0007669"/>
    <property type="project" value="UniProtKB-KW"/>
</dbReference>
<dbReference type="InParanoid" id="M0CZK2"/>
<feature type="compositionally biased region" description="Acidic residues" evidence="2">
    <location>
        <begin position="358"/>
        <end position="368"/>
    </location>
</feature>
<reference evidence="4 5" key="1">
    <citation type="journal article" date="2014" name="PLoS Genet.">
        <title>Phylogenetically driven sequencing of extremely halophilic archaea reveals strategies for static and dynamic osmo-response.</title>
        <authorList>
            <person name="Becker E.A."/>
            <person name="Seitzer P.M."/>
            <person name="Tritt A."/>
            <person name="Larsen D."/>
            <person name="Krusor M."/>
            <person name="Yao A.I."/>
            <person name="Wu D."/>
            <person name="Madern D."/>
            <person name="Eisen J.A."/>
            <person name="Darling A.E."/>
            <person name="Facciotti M.T."/>
        </authorList>
    </citation>
    <scope>NUCLEOTIDE SEQUENCE [LARGE SCALE GENOMIC DNA]</scope>
    <source>
        <strain evidence="4 5">JCM 14848</strain>
    </source>
</reference>
<dbReference type="PANTHER" id="PTHR43084">
    <property type="entry name" value="PERSULFIDE DIOXYGENASE ETHE1"/>
    <property type="match status" value="1"/>
</dbReference>
<organism evidence="4 5">
    <name type="scientific">Halogeometricum pallidum JCM 14848</name>
    <dbReference type="NCBI Taxonomy" id="1227487"/>
    <lineage>
        <taxon>Archaea</taxon>
        <taxon>Methanobacteriati</taxon>
        <taxon>Methanobacteriota</taxon>
        <taxon>Stenosarchaea group</taxon>
        <taxon>Halobacteria</taxon>
        <taxon>Halobacteriales</taxon>
        <taxon>Haloferacaceae</taxon>
        <taxon>Halogeometricum</taxon>
    </lineage>
</organism>
<dbReference type="eggNOG" id="arCOG02021">
    <property type="taxonomic scope" value="Archaea"/>
</dbReference>
<gene>
    <name evidence="4" type="ORF">C474_14154</name>
</gene>
<evidence type="ECO:0000313" key="4">
    <source>
        <dbReference type="EMBL" id="ELZ28645.1"/>
    </source>
</evidence>
<dbReference type="SMART" id="SM00450">
    <property type="entry name" value="RHOD"/>
    <property type="match status" value="1"/>
</dbReference>
<dbReference type="InterPro" id="IPR001763">
    <property type="entry name" value="Rhodanese-like_dom"/>
</dbReference>
<dbReference type="SUPFAM" id="SSF52821">
    <property type="entry name" value="Rhodanese/Cell cycle control phosphatase"/>
    <property type="match status" value="1"/>
</dbReference>
<dbReference type="Gene3D" id="3.40.250.10">
    <property type="entry name" value="Rhodanese-like domain"/>
    <property type="match status" value="1"/>
</dbReference>
<feature type="domain" description="Rhodanese" evidence="3">
    <location>
        <begin position="24"/>
        <end position="120"/>
    </location>
</feature>
<dbReference type="Proteomes" id="UP000011513">
    <property type="component" value="Unassembled WGS sequence"/>
</dbReference>
<dbReference type="Pfam" id="PF00753">
    <property type="entry name" value="Lactamase_B"/>
    <property type="match status" value="1"/>
</dbReference>
<evidence type="ECO:0000256" key="2">
    <source>
        <dbReference type="SAM" id="MobiDB-lite"/>
    </source>
</evidence>
<evidence type="ECO:0000256" key="1">
    <source>
        <dbReference type="ARBA" id="ARBA00022723"/>
    </source>
</evidence>
<dbReference type="SMART" id="SM00849">
    <property type="entry name" value="Lactamase_B"/>
    <property type="match status" value="1"/>
</dbReference>
<comment type="caution">
    <text evidence="4">The sequence shown here is derived from an EMBL/GenBank/DDBJ whole genome shotgun (WGS) entry which is preliminary data.</text>
</comment>
<keyword evidence="5" id="KW-1185">Reference proteome</keyword>
<dbReference type="PATRIC" id="fig|1227487.5.peg.2813"/>
<proteinExistence type="predicted"/>
<dbReference type="PANTHER" id="PTHR43084:SF1">
    <property type="entry name" value="PERSULFIDE DIOXYGENASE ETHE1, MITOCHONDRIAL"/>
    <property type="match status" value="1"/>
</dbReference>
<sequence length="377" mass="41589">MYRMSKTDFASTDISPEEVAERRDDDELFILDVRNEDDYEEWAVSGSYNLPIYDELLDDEFSGLESALDEIPKDKEIAVICVGGITSASAAEFLRERGYEARSMSDGMRGWGRVHQTYDVESEPGVLQVVRPGTGCVSYVVFDDDEALLVDPSLYIDRYRDIADDIGVEIVGAVDTHAHADHISGGRIIAEEDDVPYYLHDEDGGSLDEYTSIEDGETLSVGTRELDVIHTPGHTPGSVSFQFGGTVLSGDTLFLQSVGRPDLEDSSEDAIREAASDLFNSLERLGELPDDTVVLPGHFSDEEVRPLATRLVSLTEDNELFGMVEAGNEEEFVETIVDALSDTPNNYQQIKHINWGDEPLDDDAEDLELGPNNCAAN</sequence>
<dbReference type="Gene3D" id="3.60.15.10">
    <property type="entry name" value="Ribonuclease Z/Hydroxyacylglutathione hydrolase-like"/>
    <property type="match status" value="1"/>
</dbReference>
<keyword evidence="1" id="KW-0479">Metal-binding</keyword>